<reference evidence="4" key="1">
    <citation type="journal article" date="2019" name="Int. J. Syst. Evol. Microbiol.">
        <title>The Global Catalogue of Microorganisms (GCM) 10K type strain sequencing project: providing services to taxonomists for standard genome sequencing and annotation.</title>
        <authorList>
            <consortium name="The Broad Institute Genomics Platform"/>
            <consortium name="The Broad Institute Genome Sequencing Center for Infectious Disease"/>
            <person name="Wu L."/>
            <person name="Ma J."/>
        </authorList>
    </citation>
    <scope>NUCLEOTIDE SEQUENCE [LARGE SCALE GENOMIC DNA]</scope>
    <source>
        <strain evidence="4">CGMCC 1.16306</strain>
    </source>
</reference>
<gene>
    <name evidence="3" type="ORF">ACFQO1_06270</name>
</gene>
<accession>A0ABW2MQX9</accession>
<dbReference type="InterPro" id="IPR025565">
    <property type="entry name" value="DUF4328"/>
</dbReference>
<keyword evidence="4" id="KW-1185">Reference proteome</keyword>
<evidence type="ECO:0000313" key="3">
    <source>
        <dbReference type="EMBL" id="MFC7357284.1"/>
    </source>
</evidence>
<evidence type="ECO:0000313" key="4">
    <source>
        <dbReference type="Proteomes" id="UP001596415"/>
    </source>
</evidence>
<feature type="transmembrane region" description="Helical" evidence="1">
    <location>
        <begin position="187"/>
        <end position="205"/>
    </location>
</feature>
<feature type="transmembrane region" description="Helical" evidence="1">
    <location>
        <begin position="61"/>
        <end position="81"/>
    </location>
</feature>
<sequence>MSQLHPNTERGKTAVILLWVMAALELATFISEAMQYFMIQEYFETGEISDATADSNDMRQALIYILYLAGFIICVITFISWFRRAYYNLGLRMKKSKTDGWAAGAWFVPILNLFWPYQIMVELYEKTIQYINSKHPESYTYSAKTTVFVGWWWAFWILNNIMGQVVSRVTIAAETIEDLSLDSQLSMVNAVLGIVAALFAIKVVTDYMKLEKVYFKVAHEPERSKEIPTTSAPEEDSLLS</sequence>
<feature type="transmembrane region" description="Helical" evidence="1">
    <location>
        <begin position="12"/>
        <end position="30"/>
    </location>
</feature>
<dbReference type="RefSeq" id="WP_380217130.1">
    <property type="nucleotide sequence ID" value="NZ_JBHTBN010000002.1"/>
</dbReference>
<feature type="transmembrane region" description="Helical" evidence="1">
    <location>
        <begin position="101"/>
        <end position="120"/>
    </location>
</feature>
<dbReference type="EMBL" id="JBHTBN010000002">
    <property type="protein sequence ID" value="MFC7357284.1"/>
    <property type="molecule type" value="Genomic_DNA"/>
</dbReference>
<keyword evidence="1" id="KW-0472">Membrane</keyword>
<evidence type="ECO:0000259" key="2">
    <source>
        <dbReference type="Pfam" id="PF14219"/>
    </source>
</evidence>
<proteinExistence type="predicted"/>
<comment type="caution">
    <text evidence="3">The sequence shown here is derived from an EMBL/GenBank/DDBJ whole genome shotgun (WGS) entry which is preliminary data.</text>
</comment>
<dbReference type="Proteomes" id="UP001596415">
    <property type="component" value="Unassembled WGS sequence"/>
</dbReference>
<organism evidence="3 4">
    <name type="scientific">Jejudonia soesokkakensis</name>
    <dbReference type="NCBI Taxonomy" id="1323432"/>
    <lineage>
        <taxon>Bacteria</taxon>
        <taxon>Pseudomonadati</taxon>
        <taxon>Bacteroidota</taxon>
        <taxon>Flavobacteriia</taxon>
        <taxon>Flavobacteriales</taxon>
        <taxon>Flavobacteriaceae</taxon>
        <taxon>Jejudonia</taxon>
    </lineage>
</organism>
<dbReference type="Pfam" id="PF14219">
    <property type="entry name" value="DUF4328"/>
    <property type="match status" value="1"/>
</dbReference>
<keyword evidence="1" id="KW-0812">Transmembrane</keyword>
<feature type="domain" description="DUF4328" evidence="2">
    <location>
        <begin position="47"/>
        <end position="207"/>
    </location>
</feature>
<keyword evidence="1" id="KW-1133">Transmembrane helix</keyword>
<evidence type="ECO:0000256" key="1">
    <source>
        <dbReference type="SAM" id="Phobius"/>
    </source>
</evidence>
<name>A0ABW2MQX9_9FLAO</name>
<protein>
    <submittedName>
        <fullName evidence="3">DUF4328 domain-containing protein</fullName>
    </submittedName>
</protein>